<evidence type="ECO:0000313" key="13">
    <source>
        <dbReference type="Proteomes" id="UP001223336"/>
    </source>
</evidence>
<dbReference type="GO" id="GO:0005886">
    <property type="term" value="C:plasma membrane"/>
    <property type="evidence" value="ECO:0007669"/>
    <property type="project" value="UniProtKB-SubCell"/>
</dbReference>
<keyword evidence="8 10" id="KW-1133">Transmembrane helix</keyword>
<accession>A0AA51MNN2</accession>
<evidence type="ECO:0000256" key="10">
    <source>
        <dbReference type="SAM" id="Phobius"/>
    </source>
</evidence>
<dbReference type="Pfam" id="PF04612">
    <property type="entry name" value="T2SSM"/>
    <property type="match status" value="1"/>
</dbReference>
<protein>
    <submittedName>
        <fullName evidence="12">Type II secretion system protein M</fullName>
    </submittedName>
</protein>
<sequence>MKAWWQNLAVNERRLLSIGAALIGLTLLWLFVWKPLSAHHQLLQQDLEDAQAAHVEMQRQRAEIFALRGAASNAPTATNGSLHTSVIAALKQFQLDGTDTSSEEKNKNTVTLKLKAKPFDTLAQFLAAMETQYAANTTSMTLKPADKPGTVDAQITLER</sequence>
<dbReference type="Proteomes" id="UP001229862">
    <property type="component" value="Chromosome"/>
</dbReference>
<dbReference type="EMBL" id="CP133217">
    <property type="protein sequence ID" value="WML87283.1"/>
    <property type="molecule type" value="Genomic_DNA"/>
</dbReference>
<keyword evidence="9 10" id="KW-0472">Membrane</keyword>
<dbReference type="EMBL" id="JAVFKN010000014">
    <property type="protein sequence ID" value="MDQ5769124.1"/>
    <property type="molecule type" value="Genomic_DNA"/>
</dbReference>
<evidence type="ECO:0000256" key="5">
    <source>
        <dbReference type="ARBA" id="ARBA00022519"/>
    </source>
</evidence>
<dbReference type="AlphaFoldDB" id="A0AA51MNN2"/>
<comment type="similarity">
    <text evidence="2">Belongs to the GSP M family.</text>
</comment>
<evidence type="ECO:0000256" key="8">
    <source>
        <dbReference type="ARBA" id="ARBA00022989"/>
    </source>
</evidence>
<keyword evidence="3" id="KW-0813">Transport</keyword>
<keyword evidence="13" id="KW-1185">Reference proteome</keyword>
<keyword evidence="6 10" id="KW-0812">Transmembrane</keyword>
<dbReference type="Gene3D" id="3.30.1360.100">
    <property type="entry name" value="General secretion pathway protein M, EpsM"/>
    <property type="match status" value="1"/>
</dbReference>
<dbReference type="InterPro" id="IPR023229">
    <property type="entry name" value="T2SS_M_periplasmic_sf"/>
</dbReference>
<dbReference type="GO" id="GO:0015628">
    <property type="term" value="P:protein secretion by the type II secretion system"/>
    <property type="evidence" value="ECO:0007669"/>
    <property type="project" value="InterPro"/>
</dbReference>
<dbReference type="Proteomes" id="UP001223336">
    <property type="component" value="Unassembled WGS sequence"/>
</dbReference>
<evidence type="ECO:0000256" key="1">
    <source>
        <dbReference type="ARBA" id="ARBA00004377"/>
    </source>
</evidence>
<dbReference type="InterPro" id="IPR007690">
    <property type="entry name" value="T2SS_GspM"/>
</dbReference>
<keyword evidence="4" id="KW-1003">Cell membrane</keyword>
<dbReference type="GO" id="GO:0015627">
    <property type="term" value="C:type II protein secretion system complex"/>
    <property type="evidence" value="ECO:0007669"/>
    <property type="project" value="InterPro"/>
</dbReference>
<comment type="subcellular location">
    <subcellularLocation>
        <location evidence="1">Cell inner membrane</location>
        <topology evidence="1">Single-pass membrane protein</topology>
    </subcellularLocation>
</comment>
<proteinExistence type="inferred from homology"/>
<feature type="transmembrane region" description="Helical" evidence="10">
    <location>
        <begin position="15"/>
        <end position="33"/>
    </location>
</feature>
<name>A0AA51MNN2_9GAMM</name>
<keyword evidence="7" id="KW-0653">Protein transport</keyword>
<keyword evidence="5" id="KW-0997">Cell inner membrane</keyword>
<evidence type="ECO:0000256" key="6">
    <source>
        <dbReference type="ARBA" id="ARBA00022692"/>
    </source>
</evidence>
<organism evidence="12">
    <name type="scientific">Thiothrix subterranea</name>
    <dbReference type="NCBI Taxonomy" id="2735563"/>
    <lineage>
        <taxon>Bacteria</taxon>
        <taxon>Pseudomonadati</taxon>
        <taxon>Pseudomonadota</taxon>
        <taxon>Gammaproteobacteria</taxon>
        <taxon>Thiotrichales</taxon>
        <taxon>Thiotrichaceae</taxon>
        <taxon>Thiothrix</taxon>
    </lineage>
</organism>
<evidence type="ECO:0000256" key="2">
    <source>
        <dbReference type="ARBA" id="ARBA00010637"/>
    </source>
</evidence>
<evidence type="ECO:0000313" key="11">
    <source>
        <dbReference type="EMBL" id="MDQ5769124.1"/>
    </source>
</evidence>
<evidence type="ECO:0000256" key="4">
    <source>
        <dbReference type="ARBA" id="ARBA00022475"/>
    </source>
</evidence>
<dbReference type="SUPFAM" id="SSF103054">
    <property type="entry name" value="General secretion pathway protein M, EpsM"/>
    <property type="match status" value="1"/>
</dbReference>
<evidence type="ECO:0000256" key="3">
    <source>
        <dbReference type="ARBA" id="ARBA00022448"/>
    </source>
</evidence>
<evidence type="ECO:0000313" key="12">
    <source>
        <dbReference type="EMBL" id="WML87283.1"/>
    </source>
</evidence>
<evidence type="ECO:0000256" key="7">
    <source>
        <dbReference type="ARBA" id="ARBA00022927"/>
    </source>
</evidence>
<reference evidence="12 13" key="1">
    <citation type="submission" date="2023-08" db="EMBL/GenBank/DDBJ databases">
        <title>New molecular markers tilS and rpoB for phylogenetic and monitoring studies of the genus Thiothrix biodiversity.</title>
        <authorList>
            <person name="Ravin N.V."/>
            <person name="Smolyakov D."/>
            <person name="Markov N.D."/>
            <person name="Beletsky A.V."/>
            <person name="Mardanov A.V."/>
            <person name="Rudenko T.S."/>
            <person name="Grabovich M.Y."/>
        </authorList>
    </citation>
    <scope>NUCLEOTIDE SEQUENCE</scope>
    <source>
        <strain evidence="12">DNT52</strain>
        <strain evidence="11 13">H33</strain>
    </source>
</reference>
<evidence type="ECO:0000256" key="9">
    <source>
        <dbReference type="ARBA" id="ARBA00023136"/>
    </source>
</evidence>
<gene>
    <name evidence="11" type="ORF">RCC75_11325</name>
    <name evidence="12" type="ORF">RCG00_02735</name>
</gene>
<dbReference type="RefSeq" id="WP_308135041.1">
    <property type="nucleotide sequence ID" value="NZ_CP133197.1"/>
</dbReference>